<dbReference type="Pfam" id="PF02581">
    <property type="entry name" value="TMP-TENI"/>
    <property type="match status" value="1"/>
</dbReference>
<feature type="binding site" evidence="10">
    <location>
        <position position="70"/>
    </location>
    <ligand>
        <name>4-amino-2-methyl-5-(diphosphooxymethyl)pyrimidine</name>
        <dbReference type="ChEBI" id="CHEBI:57841"/>
    </ligand>
</feature>
<evidence type="ECO:0000256" key="10">
    <source>
        <dbReference type="HAMAP-Rule" id="MF_00097"/>
    </source>
</evidence>
<name>A0A1U7JI79_9HYPH</name>
<evidence type="ECO:0000313" key="15">
    <source>
        <dbReference type="Proteomes" id="UP000185783"/>
    </source>
</evidence>
<feature type="binding site" evidence="10">
    <location>
        <begin position="185"/>
        <end position="186"/>
    </location>
    <ligand>
        <name>2-[(2R,5Z)-2-carboxy-4-methylthiazol-5(2H)-ylidene]ethyl phosphate</name>
        <dbReference type="ChEBI" id="CHEBI:62899"/>
    </ligand>
</feature>
<dbReference type="InterPro" id="IPR036206">
    <property type="entry name" value="ThiamineP_synth_sf"/>
</dbReference>
<gene>
    <name evidence="10" type="primary">thiE</name>
    <name evidence="14" type="ORF">A3843_08390</name>
</gene>
<comment type="catalytic activity">
    <reaction evidence="7 10 11">
        <text>4-methyl-5-(2-phosphooxyethyl)-thiazole + 4-amino-2-methyl-5-(diphosphooxymethyl)pyrimidine + H(+) = thiamine phosphate + diphosphate</text>
        <dbReference type="Rhea" id="RHEA:22328"/>
        <dbReference type="ChEBI" id="CHEBI:15378"/>
        <dbReference type="ChEBI" id="CHEBI:33019"/>
        <dbReference type="ChEBI" id="CHEBI:37575"/>
        <dbReference type="ChEBI" id="CHEBI:57841"/>
        <dbReference type="ChEBI" id="CHEBI:58296"/>
        <dbReference type="EC" id="2.5.1.3"/>
    </reaction>
</comment>
<feature type="binding site" evidence="10">
    <location>
        <begin position="38"/>
        <end position="42"/>
    </location>
    <ligand>
        <name>4-amino-2-methyl-5-(diphosphooxymethyl)pyrimidine</name>
        <dbReference type="ChEBI" id="CHEBI:57841"/>
    </ligand>
</feature>
<accession>A0A1U7JI79</accession>
<evidence type="ECO:0000259" key="13">
    <source>
        <dbReference type="Pfam" id="PF02581"/>
    </source>
</evidence>
<comment type="function">
    <text evidence="1 10">Condenses 4-methyl-5-(beta-hydroxyethyl)thiazole monophosphate (THZ-P) and 2-methyl-4-amino-5-hydroxymethyl pyrimidine pyrophosphate (HMP-PP) to form thiamine monophosphate (TMP).</text>
</comment>
<dbReference type="GO" id="GO:0009229">
    <property type="term" value="P:thiamine diphosphate biosynthetic process"/>
    <property type="evidence" value="ECO:0007669"/>
    <property type="project" value="UniProtKB-UniRule"/>
</dbReference>
<evidence type="ECO:0000256" key="2">
    <source>
        <dbReference type="ARBA" id="ARBA00005165"/>
    </source>
</evidence>
<organism evidence="14 15">
    <name type="scientific">Pseudovibrio exalbescens</name>
    <dbReference type="NCBI Taxonomy" id="197461"/>
    <lineage>
        <taxon>Bacteria</taxon>
        <taxon>Pseudomonadati</taxon>
        <taxon>Pseudomonadota</taxon>
        <taxon>Alphaproteobacteria</taxon>
        <taxon>Hyphomicrobiales</taxon>
        <taxon>Stappiaceae</taxon>
        <taxon>Pseudovibrio</taxon>
    </lineage>
</organism>
<dbReference type="FunFam" id="3.20.20.70:FF:000096">
    <property type="entry name" value="Thiamine-phosphate synthase"/>
    <property type="match status" value="1"/>
</dbReference>
<dbReference type="EC" id="2.5.1.3" evidence="10"/>
<comment type="cofactor">
    <cofactor evidence="10">
        <name>Mg(2+)</name>
        <dbReference type="ChEBI" id="CHEBI:18420"/>
    </cofactor>
    <text evidence="10">Binds 1 Mg(2+) ion per subunit.</text>
</comment>
<dbReference type="PANTHER" id="PTHR20857">
    <property type="entry name" value="THIAMINE-PHOSPHATE PYROPHOSPHORYLASE"/>
    <property type="match status" value="1"/>
</dbReference>
<feature type="binding site" evidence="10">
    <location>
        <position position="71"/>
    </location>
    <ligand>
        <name>Mg(2+)</name>
        <dbReference type="ChEBI" id="CHEBI:18420"/>
    </ligand>
</feature>
<dbReference type="GO" id="GO:0004789">
    <property type="term" value="F:thiamine-phosphate diphosphorylase activity"/>
    <property type="evidence" value="ECO:0007669"/>
    <property type="project" value="UniProtKB-UniRule"/>
</dbReference>
<keyword evidence="6 10" id="KW-0784">Thiamine biosynthesis</keyword>
<evidence type="ECO:0000256" key="1">
    <source>
        <dbReference type="ARBA" id="ARBA00003814"/>
    </source>
</evidence>
<evidence type="ECO:0000256" key="11">
    <source>
        <dbReference type="RuleBase" id="RU003826"/>
    </source>
</evidence>
<evidence type="ECO:0000256" key="5">
    <source>
        <dbReference type="ARBA" id="ARBA00022842"/>
    </source>
</evidence>
<sequence>MHAFDLSVYLILGPQACAGQDPISIVEAAVNNGTTLVQLRDKSGATRDQVALARRLRDILVPKGIPLIINDRIDVAMAADAEGVHVGQNDMCAADARRLIGPDKILGVSVSTQSHLDAIDAEITQYIGVGACYPTGSKDDADNLGMHGFASLTKQSTLPVVGIGGINHSNAHEVIECGADGVAVISAICGAVDAGSASADLAKLVKSAKQRYA</sequence>
<evidence type="ECO:0000256" key="7">
    <source>
        <dbReference type="ARBA" id="ARBA00047334"/>
    </source>
</evidence>
<dbReference type="GO" id="GO:0005737">
    <property type="term" value="C:cytoplasm"/>
    <property type="evidence" value="ECO:0007669"/>
    <property type="project" value="TreeGrafter"/>
</dbReference>
<evidence type="ECO:0000256" key="4">
    <source>
        <dbReference type="ARBA" id="ARBA00022723"/>
    </source>
</evidence>
<keyword evidence="3 10" id="KW-0808">Transferase</keyword>
<comment type="similarity">
    <text evidence="10 11">Belongs to the thiamine-phosphate synthase family.</text>
</comment>
<dbReference type="Proteomes" id="UP000185783">
    <property type="component" value="Unassembled WGS sequence"/>
</dbReference>
<dbReference type="InterPro" id="IPR034291">
    <property type="entry name" value="TMP_synthase"/>
</dbReference>
<proteinExistence type="inferred from homology"/>
<dbReference type="InterPro" id="IPR013785">
    <property type="entry name" value="Aldolase_TIM"/>
</dbReference>
<feature type="binding site" evidence="10">
    <location>
        <position position="109"/>
    </location>
    <ligand>
        <name>4-amino-2-methyl-5-(diphosphooxymethyl)pyrimidine</name>
        <dbReference type="ChEBI" id="CHEBI:57841"/>
    </ligand>
</feature>
<evidence type="ECO:0000256" key="12">
    <source>
        <dbReference type="RuleBase" id="RU004253"/>
    </source>
</evidence>
<feature type="binding site" evidence="10">
    <location>
        <position position="90"/>
    </location>
    <ligand>
        <name>Mg(2+)</name>
        <dbReference type="ChEBI" id="CHEBI:18420"/>
    </ligand>
</feature>
<dbReference type="STRING" id="197461.A3843_08390"/>
<dbReference type="HAMAP" id="MF_00097">
    <property type="entry name" value="TMP_synthase"/>
    <property type="match status" value="1"/>
</dbReference>
<dbReference type="EMBL" id="LVVZ01000014">
    <property type="protein sequence ID" value="OKL44398.1"/>
    <property type="molecule type" value="Genomic_DNA"/>
</dbReference>
<dbReference type="CDD" id="cd00564">
    <property type="entry name" value="TMP_TenI"/>
    <property type="match status" value="1"/>
</dbReference>
<dbReference type="SUPFAM" id="SSF51391">
    <property type="entry name" value="Thiamin phosphate synthase"/>
    <property type="match status" value="1"/>
</dbReference>
<protein>
    <recommendedName>
        <fullName evidence="10">Thiamine-phosphate synthase</fullName>
        <shortName evidence="10">TP synthase</shortName>
        <shortName evidence="10">TPS</shortName>
        <ecNumber evidence="10">2.5.1.3</ecNumber>
    </recommendedName>
    <alternativeName>
        <fullName evidence="10">Thiamine-phosphate pyrophosphorylase</fullName>
        <shortName evidence="10">TMP pyrophosphorylase</shortName>
        <shortName evidence="10">TMP-PPase</shortName>
    </alternativeName>
</protein>
<comment type="pathway">
    <text evidence="2 10 12">Cofactor biosynthesis; thiamine diphosphate biosynthesis; thiamine phosphate from 4-amino-2-methyl-5-diphosphomethylpyrimidine and 4-methyl-5-(2-phosphoethyl)-thiazole: step 1/1.</text>
</comment>
<dbReference type="GO" id="GO:0009228">
    <property type="term" value="P:thiamine biosynthetic process"/>
    <property type="evidence" value="ECO:0007669"/>
    <property type="project" value="UniProtKB-KW"/>
</dbReference>
<keyword evidence="5 10" id="KW-0460">Magnesium</keyword>
<dbReference type="Gene3D" id="3.20.20.70">
    <property type="entry name" value="Aldolase class I"/>
    <property type="match status" value="1"/>
</dbReference>
<dbReference type="PANTHER" id="PTHR20857:SF15">
    <property type="entry name" value="THIAMINE-PHOSPHATE SYNTHASE"/>
    <property type="match status" value="1"/>
</dbReference>
<feature type="binding site" evidence="10">
    <location>
        <begin position="135"/>
        <end position="137"/>
    </location>
    <ligand>
        <name>2-[(2R,5Z)-2-carboxy-4-methylthiazol-5(2H)-ylidene]ethyl phosphate</name>
        <dbReference type="ChEBI" id="CHEBI:62899"/>
    </ligand>
</feature>
<evidence type="ECO:0000256" key="6">
    <source>
        <dbReference type="ARBA" id="ARBA00022977"/>
    </source>
</evidence>
<keyword evidence="15" id="KW-1185">Reference proteome</keyword>
<dbReference type="AlphaFoldDB" id="A0A1U7JI79"/>
<dbReference type="UniPathway" id="UPA00060">
    <property type="reaction ID" value="UER00141"/>
</dbReference>
<evidence type="ECO:0000256" key="8">
    <source>
        <dbReference type="ARBA" id="ARBA00047851"/>
    </source>
</evidence>
<dbReference type="InterPro" id="IPR022998">
    <property type="entry name" value="ThiamineP_synth_TenI"/>
</dbReference>
<evidence type="ECO:0000256" key="9">
    <source>
        <dbReference type="ARBA" id="ARBA00047883"/>
    </source>
</evidence>
<comment type="catalytic activity">
    <reaction evidence="9 10 11">
        <text>2-[(2R,5Z)-2-carboxy-4-methylthiazol-5(2H)-ylidene]ethyl phosphate + 4-amino-2-methyl-5-(diphosphooxymethyl)pyrimidine + 2 H(+) = thiamine phosphate + CO2 + diphosphate</text>
        <dbReference type="Rhea" id="RHEA:47844"/>
        <dbReference type="ChEBI" id="CHEBI:15378"/>
        <dbReference type="ChEBI" id="CHEBI:16526"/>
        <dbReference type="ChEBI" id="CHEBI:33019"/>
        <dbReference type="ChEBI" id="CHEBI:37575"/>
        <dbReference type="ChEBI" id="CHEBI:57841"/>
        <dbReference type="ChEBI" id="CHEBI:62899"/>
        <dbReference type="EC" id="2.5.1.3"/>
    </reaction>
</comment>
<dbReference type="NCBIfam" id="TIGR00693">
    <property type="entry name" value="thiE"/>
    <property type="match status" value="1"/>
</dbReference>
<dbReference type="RefSeq" id="WP_036488404.1">
    <property type="nucleotide sequence ID" value="NZ_LVVZ01000014.1"/>
</dbReference>
<evidence type="ECO:0000256" key="3">
    <source>
        <dbReference type="ARBA" id="ARBA00022679"/>
    </source>
</evidence>
<comment type="catalytic activity">
    <reaction evidence="8 10 11">
        <text>2-(2-carboxy-4-methylthiazol-5-yl)ethyl phosphate + 4-amino-2-methyl-5-(diphosphooxymethyl)pyrimidine + 2 H(+) = thiamine phosphate + CO2 + diphosphate</text>
        <dbReference type="Rhea" id="RHEA:47848"/>
        <dbReference type="ChEBI" id="CHEBI:15378"/>
        <dbReference type="ChEBI" id="CHEBI:16526"/>
        <dbReference type="ChEBI" id="CHEBI:33019"/>
        <dbReference type="ChEBI" id="CHEBI:37575"/>
        <dbReference type="ChEBI" id="CHEBI:57841"/>
        <dbReference type="ChEBI" id="CHEBI:62890"/>
        <dbReference type="EC" id="2.5.1.3"/>
    </reaction>
</comment>
<feature type="binding site" evidence="10">
    <location>
        <position position="138"/>
    </location>
    <ligand>
        <name>4-amino-2-methyl-5-(diphosphooxymethyl)pyrimidine</name>
        <dbReference type="ChEBI" id="CHEBI:57841"/>
    </ligand>
</feature>
<comment type="caution">
    <text evidence="14">The sequence shown here is derived from an EMBL/GenBank/DDBJ whole genome shotgun (WGS) entry which is preliminary data.</text>
</comment>
<feature type="domain" description="Thiamine phosphate synthase/TenI" evidence="13">
    <location>
        <begin position="8"/>
        <end position="188"/>
    </location>
</feature>
<dbReference type="GO" id="GO:0000287">
    <property type="term" value="F:magnesium ion binding"/>
    <property type="evidence" value="ECO:0007669"/>
    <property type="project" value="UniProtKB-UniRule"/>
</dbReference>
<reference evidence="14 15" key="1">
    <citation type="submission" date="2016-03" db="EMBL/GenBank/DDBJ databases">
        <title>Genome sequence of Nesiotobacter sp. nov., a moderately halophilic alphaproteobacterium isolated from the Yellow Sea, China.</title>
        <authorList>
            <person name="Zhang G."/>
            <person name="Zhang R."/>
        </authorList>
    </citation>
    <scope>NUCLEOTIDE SEQUENCE [LARGE SCALE GENOMIC DNA]</scope>
    <source>
        <strain evidence="14 15">WB1-6</strain>
    </source>
</reference>
<keyword evidence="4 10" id="KW-0479">Metal-binding</keyword>
<evidence type="ECO:0000313" key="14">
    <source>
        <dbReference type="EMBL" id="OKL44398.1"/>
    </source>
</evidence>
<feature type="binding site" evidence="10">
    <location>
        <position position="165"/>
    </location>
    <ligand>
        <name>2-[(2R,5Z)-2-carboxy-4-methylthiazol-5(2H)-ylidene]ethyl phosphate</name>
        <dbReference type="ChEBI" id="CHEBI:62899"/>
    </ligand>
</feature>